<feature type="transmembrane region" description="Helical" evidence="2">
    <location>
        <begin position="7"/>
        <end position="28"/>
    </location>
</feature>
<evidence type="ECO:0000256" key="1">
    <source>
        <dbReference type="ARBA" id="ARBA00009067"/>
    </source>
</evidence>
<feature type="transmembrane region" description="Helical" evidence="2">
    <location>
        <begin position="213"/>
        <end position="232"/>
    </location>
</feature>
<keyword evidence="2" id="KW-0472">Membrane</keyword>
<evidence type="ECO:0000313" key="12">
    <source>
        <dbReference type="Proteomes" id="UP000073494"/>
    </source>
</evidence>
<dbReference type="PANTHER" id="PTHR36435:SF1">
    <property type="entry name" value="CAAX AMINO TERMINAL PROTEASE FAMILY PROTEIN"/>
    <property type="match status" value="1"/>
</dbReference>
<dbReference type="GO" id="GO:0008237">
    <property type="term" value="F:metallopeptidase activity"/>
    <property type="evidence" value="ECO:0007669"/>
    <property type="project" value="UniProtKB-KW"/>
</dbReference>
<feature type="transmembrane region" description="Helical" evidence="2">
    <location>
        <begin position="185"/>
        <end position="201"/>
    </location>
</feature>
<dbReference type="EMBL" id="FIIX01000042">
    <property type="protein sequence ID" value="CYW22791.1"/>
    <property type="molecule type" value="Genomic_DNA"/>
</dbReference>
<dbReference type="GO" id="GO:0006508">
    <property type="term" value="P:proteolysis"/>
    <property type="evidence" value="ECO:0007669"/>
    <property type="project" value="UniProtKB-KW"/>
</dbReference>
<accession>A0A0Z8E4A1</accession>
<dbReference type="Proteomes" id="UP000072618">
    <property type="component" value="Unassembled WGS sequence"/>
</dbReference>
<dbReference type="Proteomes" id="UP000073494">
    <property type="component" value="Unassembled WGS sequence"/>
</dbReference>
<feature type="domain" description="CAAX prenyl protease 2/Lysostaphin resistance protein A-like" evidence="3">
    <location>
        <begin position="130"/>
        <end position="217"/>
    </location>
</feature>
<dbReference type="GO" id="GO:0004175">
    <property type="term" value="F:endopeptidase activity"/>
    <property type="evidence" value="ECO:0007669"/>
    <property type="project" value="UniProtKB-ARBA"/>
</dbReference>
<dbReference type="InterPro" id="IPR003675">
    <property type="entry name" value="Rce1/LyrA-like_dom"/>
</dbReference>
<feature type="transmembrane region" description="Helical" evidence="2">
    <location>
        <begin position="79"/>
        <end position="102"/>
    </location>
</feature>
<comment type="similarity">
    <text evidence="1">Belongs to the UPF0177 family.</text>
</comment>
<name>A0A0Z8E4A1_STRSU</name>
<keyword evidence="2" id="KW-1133">Transmembrane helix</keyword>
<evidence type="ECO:0000313" key="9">
    <source>
        <dbReference type="Proteomes" id="UP000071533"/>
    </source>
</evidence>
<dbReference type="EMBL" id="FIHD01000006">
    <property type="protein sequence ID" value="CYU76618.1"/>
    <property type="molecule type" value="Genomic_DNA"/>
</dbReference>
<evidence type="ECO:0000313" key="6">
    <source>
        <dbReference type="EMBL" id="CYU86832.1"/>
    </source>
</evidence>
<proteinExistence type="inferred from homology"/>
<dbReference type="Proteomes" id="UP000071533">
    <property type="component" value="Unassembled WGS sequence"/>
</dbReference>
<evidence type="ECO:0000313" key="4">
    <source>
        <dbReference type="EMBL" id="AUA18250.1"/>
    </source>
</evidence>
<feature type="transmembrane region" description="Helical" evidence="2">
    <location>
        <begin position="40"/>
        <end position="58"/>
    </location>
</feature>
<dbReference type="Proteomes" id="UP000073388">
    <property type="component" value="Unassembled WGS sequence"/>
</dbReference>
<reference evidence="9 10" key="1">
    <citation type="submission" date="2016-02" db="EMBL/GenBank/DDBJ databases">
        <authorList>
            <consortium name="Pathogen Informatics"/>
        </authorList>
    </citation>
    <scope>NUCLEOTIDE SEQUENCE [LARGE SCALE GENOMIC DNA]</scope>
    <source>
        <strain evidence="6 10">LSS32</strain>
        <strain evidence="5 12">LSS54</strain>
        <strain evidence="7 9">LSS69</strain>
        <strain evidence="8 11">LSS99</strain>
    </source>
</reference>
<evidence type="ECO:0000259" key="3">
    <source>
        <dbReference type="Pfam" id="PF02517"/>
    </source>
</evidence>
<dbReference type="EC" id="3.4.24.84" evidence="5"/>
<dbReference type="Pfam" id="PF02517">
    <property type="entry name" value="Rce1-like"/>
    <property type="match status" value="1"/>
</dbReference>
<dbReference type="AlphaFoldDB" id="A0A0Z8E4A1"/>
<feature type="transmembrane region" description="Helical" evidence="2">
    <location>
        <begin position="122"/>
        <end position="143"/>
    </location>
</feature>
<evidence type="ECO:0000256" key="2">
    <source>
        <dbReference type="SAM" id="Phobius"/>
    </source>
</evidence>
<sequence length="233" mass="26343">MKRLKKIALFVGLILLTIVFNLLPMLFIGQEAQTPVAMKWVFSIAYLALVGFLIFLIGKRYRQQVTETVRELRFTWKDFGIALLFFLATRVVAVLGTLLVQIGTGNTMSANDAALFATSEQVATMFPLYFIAFHVAIGLFAPVMEEIVFRGFFSQYFFKAGNKWLKLVISSSIFALFHIVYPIEFVTYFALGAIFYLAYARRGSIKDAIAVHILNNSLLVLFSVINYLIILFG</sequence>
<keyword evidence="2" id="KW-0812">Transmembrane</keyword>
<dbReference type="RefSeq" id="WP_024378064.1">
    <property type="nucleotide sequence ID" value="NZ_CEEO01000020.1"/>
</dbReference>
<dbReference type="EMBL" id="FIHS01000018">
    <property type="protein sequence ID" value="CYV43847.1"/>
    <property type="molecule type" value="Genomic_DNA"/>
</dbReference>
<keyword evidence="5" id="KW-0645">Protease</keyword>
<dbReference type="EMBL" id="FIGJ01000019">
    <property type="protein sequence ID" value="CYU86832.1"/>
    <property type="molecule type" value="Genomic_DNA"/>
</dbReference>
<reference evidence="4 13" key="2">
    <citation type="submission" date="2017-11" db="EMBL/GenBank/DDBJ databases">
        <title>Genome analysis of Streptococcus suis serotype chz stain ah681.</title>
        <authorList>
            <person name="Pan Z."/>
            <person name="Zhang Y."/>
            <person name="Ma J."/>
            <person name="Lu P."/>
            <person name="Zhu Y."/>
            <person name="Zhong X."/>
            <person name="Dong W."/>
            <person name="Lu C."/>
            <person name="Yao H."/>
        </authorList>
    </citation>
    <scope>NUCLEOTIDE SEQUENCE [LARGE SCALE GENOMIC DNA]</scope>
    <source>
        <strain evidence="4 13">AH681</strain>
    </source>
</reference>
<dbReference type="PANTHER" id="PTHR36435">
    <property type="entry name" value="SLR1288 PROTEIN"/>
    <property type="match status" value="1"/>
</dbReference>
<protein>
    <submittedName>
        <fullName evidence="5">CAAX amino terminal protease family protein</fullName>
        <ecNumber evidence="5">3.4.24.84</ecNumber>
    </submittedName>
    <submittedName>
        <fullName evidence="4">CPBP family intramembrane metalloprotease</fullName>
    </submittedName>
</protein>
<evidence type="ECO:0000313" key="10">
    <source>
        <dbReference type="Proteomes" id="UP000072618"/>
    </source>
</evidence>
<dbReference type="Proteomes" id="UP000231863">
    <property type="component" value="Chromosome"/>
</dbReference>
<evidence type="ECO:0000313" key="11">
    <source>
        <dbReference type="Proteomes" id="UP000073388"/>
    </source>
</evidence>
<dbReference type="InterPro" id="IPR052710">
    <property type="entry name" value="CAAX_protease"/>
</dbReference>
<evidence type="ECO:0000313" key="7">
    <source>
        <dbReference type="EMBL" id="CYV43847.1"/>
    </source>
</evidence>
<keyword evidence="5" id="KW-0378">Hydrolase</keyword>
<gene>
    <name evidence="4" type="ORF">CWI26_01345</name>
    <name evidence="6" type="ORF">ERS132394_01612</name>
    <name evidence="5" type="ORF">ERS132416_00560</name>
    <name evidence="7" type="ORF">ERS132431_01452</name>
    <name evidence="8" type="ORF">ERS132461_01668</name>
</gene>
<keyword evidence="4" id="KW-0482">Metalloprotease</keyword>
<evidence type="ECO:0000313" key="5">
    <source>
        <dbReference type="EMBL" id="CYU76618.1"/>
    </source>
</evidence>
<evidence type="ECO:0000313" key="8">
    <source>
        <dbReference type="EMBL" id="CYW22791.1"/>
    </source>
</evidence>
<evidence type="ECO:0000313" key="13">
    <source>
        <dbReference type="Proteomes" id="UP000231863"/>
    </source>
</evidence>
<dbReference type="GO" id="GO:0080120">
    <property type="term" value="P:CAAX-box protein maturation"/>
    <property type="evidence" value="ECO:0007669"/>
    <property type="project" value="UniProtKB-ARBA"/>
</dbReference>
<dbReference type="EMBL" id="CP025043">
    <property type="protein sequence ID" value="AUA18250.1"/>
    <property type="molecule type" value="Genomic_DNA"/>
</dbReference>
<organism evidence="5 12">
    <name type="scientific">Streptococcus suis</name>
    <dbReference type="NCBI Taxonomy" id="1307"/>
    <lineage>
        <taxon>Bacteria</taxon>
        <taxon>Bacillati</taxon>
        <taxon>Bacillota</taxon>
        <taxon>Bacilli</taxon>
        <taxon>Lactobacillales</taxon>
        <taxon>Streptococcaceae</taxon>
        <taxon>Streptococcus</taxon>
    </lineage>
</organism>